<feature type="chain" id="PRO_5016845489" evidence="1">
    <location>
        <begin position="20"/>
        <end position="377"/>
    </location>
</feature>
<dbReference type="AlphaFoldDB" id="A0A369JBV5"/>
<proteinExistence type="predicted"/>
<evidence type="ECO:0000313" key="3">
    <source>
        <dbReference type="EMBL" id="RDB19591.1"/>
    </source>
</evidence>
<evidence type="ECO:0000256" key="1">
    <source>
        <dbReference type="SAM" id="SignalP"/>
    </source>
</evidence>
<dbReference type="InterPro" id="IPR002937">
    <property type="entry name" value="Amino_oxidase"/>
</dbReference>
<keyword evidence="4" id="KW-1185">Reference proteome</keyword>
<accession>A0A369JBV5</accession>
<dbReference type="EMBL" id="LUEZ02000077">
    <property type="protein sequence ID" value="RDB19591.1"/>
    <property type="molecule type" value="Genomic_DNA"/>
</dbReference>
<dbReference type="Pfam" id="PF01593">
    <property type="entry name" value="Amino_oxidase"/>
    <property type="match status" value="1"/>
</dbReference>
<dbReference type="Gene3D" id="3.90.660.10">
    <property type="match status" value="1"/>
</dbReference>
<dbReference type="InterPro" id="IPR036188">
    <property type="entry name" value="FAD/NAD-bd_sf"/>
</dbReference>
<comment type="caution">
    <text evidence="3">The sequence shown here is derived from an EMBL/GenBank/DDBJ whole genome shotgun (WGS) entry which is preliminary data.</text>
</comment>
<feature type="domain" description="Amine oxidase" evidence="2">
    <location>
        <begin position="41"/>
        <end position="145"/>
    </location>
</feature>
<dbReference type="GO" id="GO:0016491">
    <property type="term" value="F:oxidoreductase activity"/>
    <property type="evidence" value="ECO:0007669"/>
    <property type="project" value="InterPro"/>
</dbReference>
<dbReference type="STRING" id="39966.A0A369JBV5"/>
<keyword evidence="1" id="KW-0732">Signal</keyword>
<dbReference type="GO" id="GO:0006598">
    <property type="term" value="P:polyamine catabolic process"/>
    <property type="evidence" value="ECO:0007669"/>
    <property type="project" value="TreeGrafter"/>
</dbReference>
<evidence type="ECO:0000313" key="4">
    <source>
        <dbReference type="Proteomes" id="UP000076154"/>
    </source>
</evidence>
<protein>
    <submittedName>
        <fullName evidence="3">Polyamine oxidase</fullName>
    </submittedName>
</protein>
<dbReference type="Gene3D" id="3.50.50.60">
    <property type="entry name" value="FAD/NAD(P)-binding domain"/>
    <property type="match status" value="1"/>
</dbReference>
<organism evidence="3 4">
    <name type="scientific">Hypsizygus marmoreus</name>
    <name type="common">White beech mushroom</name>
    <name type="synonym">Agaricus marmoreus</name>
    <dbReference type="NCBI Taxonomy" id="39966"/>
    <lineage>
        <taxon>Eukaryota</taxon>
        <taxon>Fungi</taxon>
        <taxon>Dikarya</taxon>
        <taxon>Basidiomycota</taxon>
        <taxon>Agaricomycotina</taxon>
        <taxon>Agaricomycetes</taxon>
        <taxon>Agaricomycetidae</taxon>
        <taxon>Agaricales</taxon>
        <taxon>Tricholomatineae</taxon>
        <taxon>Lyophyllaceae</taxon>
        <taxon>Hypsizygus</taxon>
    </lineage>
</organism>
<gene>
    <name evidence="3" type="primary">PAO_2</name>
    <name evidence="3" type="ORF">Hypma_013259</name>
</gene>
<reference evidence="3" key="1">
    <citation type="submission" date="2018-04" db="EMBL/GenBank/DDBJ databases">
        <title>Whole genome sequencing of Hypsizygus marmoreus.</title>
        <authorList>
            <person name="Choi I.-G."/>
            <person name="Min B."/>
            <person name="Kim J.-G."/>
            <person name="Kim S."/>
            <person name="Oh Y.-L."/>
            <person name="Kong W.-S."/>
            <person name="Park H."/>
            <person name="Jeong J."/>
            <person name="Song E.-S."/>
        </authorList>
    </citation>
    <scope>NUCLEOTIDE SEQUENCE [LARGE SCALE GENOMIC DNA]</scope>
    <source>
        <strain evidence="3">51987-8</strain>
    </source>
</reference>
<dbReference type="OrthoDB" id="3057366at2759"/>
<feature type="signal peptide" evidence="1">
    <location>
        <begin position="1"/>
        <end position="19"/>
    </location>
</feature>
<dbReference type="PANTHER" id="PTHR10742:SF313">
    <property type="entry name" value="AMINE OXIDASE"/>
    <property type="match status" value="1"/>
</dbReference>
<dbReference type="SUPFAM" id="SSF54373">
    <property type="entry name" value="FAD-linked reductases, C-terminal domain"/>
    <property type="match status" value="1"/>
</dbReference>
<dbReference type="InterPro" id="IPR050281">
    <property type="entry name" value="Flavin_monoamine_oxidase"/>
</dbReference>
<sequence length="377" mass="40958">MPSLAPLFKLLLAVTCVQSAAISRGSLGRSPTKVIILGGGVAGLVAARTLHQDGFDDFVIVEGGDELGGRLKSTSFGGYTVELGANWIQGTQTGDGPTNPILTLAKKHKLETQSSEFLGSMTTYDNTGAVDYLDVFNASIEAYLNLTVTAGRRASKNLVDITSRAGYTLIGAKPRDAHAKAAEYFQFDWEYAQSPSQTSVVASSWANMSEFLMTWRNMINGRRTILPTMLPGSEDFPSTTAGVNVTLAEVRAKYSCFHARDNRQHDHGDIYKNNSAISEDVLTRNWGWKIIIHLGDCCLRCEQMALNADSECGRHPVWQSLDHRNLLLGSGILFATVTGDFSKRTESLSDGTVKTEVLAVLASMFPNTTIPEPPQVM</sequence>
<name>A0A369JBV5_HYPMA</name>
<dbReference type="Proteomes" id="UP000076154">
    <property type="component" value="Unassembled WGS sequence"/>
</dbReference>
<dbReference type="SUPFAM" id="SSF51905">
    <property type="entry name" value="FAD/NAD(P)-binding domain"/>
    <property type="match status" value="1"/>
</dbReference>
<evidence type="ECO:0000259" key="2">
    <source>
        <dbReference type="Pfam" id="PF01593"/>
    </source>
</evidence>
<dbReference type="InParanoid" id="A0A369JBV5"/>
<dbReference type="PANTHER" id="PTHR10742">
    <property type="entry name" value="FLAVIN MONOAMINE OXIDASE"/>
    <property type="match status" value="1"/>
</dbReference>